<protein>
    <submittedName>
        <fullName evidence="1">Uncharacterized protein</fullName>
    </submittedName>
</protein>
<keyword evidence="2" id="KW-1185">Reference proteome</keyword>
<accession>A0A024FRN9</accession>
<feature type="non-terminal residue" evidence="1">
    <location>
        <position position="1"/>
    </location>
</feature>
<organism evidence="1 2">
    <name type="scientific">Bacillus phage SPG24</name>
    <dbReference type="NCBI Taxonomy" id="1497851"/>
    <lineage>
        <taxon>Viruses</taxon>
        <taxon>Duplodnaviria</taxon>
        <taxon>Heunggongvirae</taxon>
        <taxon>Uroviricota</taxon>
        <taxon>Caudoviricetes</taxon>
        <taxon>Herelleviridae</taxon>
        <taxon>Bastillevirinae</taxon>
        <taxon>Nitunavirus</taxon>
        <taxon>Nitunavirus SPG24</taxon>
    </lineage>
</organism>
<evidence type="ECO:0000313" key="1">
    <source>
        <dbReference type="EMBL" id="BAO79546.1"/>
    </source>
</evidence>
<sequence length="32" mass="3657">SCPETSGDAFNCYSRRATGRYPRKSKTQVFRS</sequence>
<evidence type="ECO:0000313" key="2">
    <source>
        <dbReference type="Proteomes" id="UP000214715"/>
    </source>
</evidence>
<name>A0A024FRN9_9CAUD</name>
<dbReference type="EMBL" id="AB930182">
    <property type="protein sequence ID" value="BAO79546.1"/>
    <property type="molecule type" value="Genomic_DNA"/>
</dbReference>
<dbReference type="Proteomes" id="UP000214715">
    <property type="component" value="Genome"/>
</dbReference>
<reference evidence="1 2" key="1">
    <citation type="submission" date="2014-04" db="EMBL/GenBank/DDBJ databases">
        <title>Whole genome of SPG24 was analyzed in behalf of its correct identification and originality.</title>
        <authorList>
            <person name="Lee O.H."/>
        </authorList>
    </citation>
    <scope>NUCLEOTIDE SEQUENCE [LARGE SCALE GENOMIC DNA]</scope>
    <source>
        <strain evidence="1 2">SPG24</strain>
    </source>
</reference>
<proteinExistence type="predicted"/>